<dbReference type="EMBL" id="GIFC01004141">
    <property type="protein sequence ID" value="MXU86224.1"/>
    <property type="molecule type" value="Transcribed_RNA"/>
</dbReference>
<organism evidence="1">
    <name type="scientific">Ixodes ricinus</name>
    <name type="common">Common tick</name>
    <name type="synonym">Acarus ricinus</name>
    <dbReference type="NCBI Taxonomy" id="34613"/>
    <lineage>
        <taxon>Eukaryota</taxon>
        <taxon>Metazoa</taxon>
        <taxon>Ecdysozoa</taxon>
        <taxon>Arthropoda</taxon>
        <taxon>Chelicerata</taxon>
        <taxon>Arachnida</taxon>
        <taxon>Acari</taxon>
        <taxon>Parasitiformes</taxon>
        <taxon>Ixodida</taxon>
        <taxon>Ixodoidea</taxon>
        <taxon>Ixodidae</taxon>
        <taxon>Ixodinae</taxon>
        <taxon>Ixodes</taxon>
    </lineage>
</organism>
<proteinExistence type="predicted"/>
<accession>A0A6B0UB44</accession>
<name>A0A6B0UB44_IXORI</name>
<evidence type="ECO:0000313" key="1">
    <source>
        <dbReference type="EMBL" id="MXU86224.1"/>
    </source>
</evidence>
<sequence>MIGAVASSTSPQPGSLLAWWCGGCTGRGSTVTSRRTAREVRALAERRHDIGSQWRGCAKFGTAAGTAVLMLAGRRRCDAGGALARETVRC</sequence>
<reference evidence="1" key="1">
    <citation type="submission" date="2019-12" db="EMBL/GenBank/DDBJ databases">
        <title>An insight into the sialome of adult female Ixodes ricinus ticks feeding for 6 days.</title>
        <authorList>
            <person name="Perner J."/>
            <person name="Ribeiro J.M.C."/>
        </authorList>
    </citation>
    <scope>NUCLEOTIDE SEQUENCE</scope>
    <source>
        <strain evidence="1">Semi-engorged</strain>
        <tissue evidence="1">Salivary glands</tissue>
    </source>
</reference>
<protein>
    <submittedName>
        <fullName evidence="1">Uncharacterized protein</fullName>
    </submittedName>
</protein>
<dbReference type="AlphaFoldDB" id="A0A6B0UB44"/>